<accession>A0A410FT43</accession>
<dbReference type="FunFam" id="3.40.50.300:FF:000127">
    <property type="entry name" value="Ribose import ATP-binding protein RbsA"/>
    <property type="match status" value="1"/>
</dbReference>
<evidence type="ECO:0000256" key="2">
    <source>
        <dbReference type="ARBA" id="ARBA00022448"/>
    </source>
</evidence>
<reference evidence="11" key="1">
    <citation type="submission" date="2018-12" db="EMBL/GenBank/DDBJ databases">
        <title>Complete genome sequence of an uncultured bacterium of the candidate phylum Bipolaricaulota.</title>
        <authorList>
            <person name="Kadnikov V.V."/>
            <person name="Mardanov A.V."/>
            <person name="Beletsky A.V."/>
            <person name="Frank Y.A."/>
            <person name="Karnachuk O.V."/>
            <person name="Ravin N.V."/>
        </authorList>
    </citation>
    <scope>NUCLEOTIDE SEQUENCE [LARGE SCALE GENOMIC DNA]</scope>
</reference>
<evidence type="ECO:0000313" key="11">
    <source>
        <dbReference type="Proteomes" id="UP000287233"/>
    </source>
</evidence>
<name>A0A410FT43_BIPS1</name>
<dbReference type="PANTHER" id="PTHR43790">
    <property type="entry name" value="CARBOHYDRATE TRANSPORT ATP-BINDING PROTEIN MG119-RELATED"/>
    <property type="match status" value="1"/>
</dbReference>
<dbReference type="SMART" id="SM00382">
    <property type="entry name" value="AAA"/>
    <property type="match status" value="1"/>
</dbReference>
<dbReference type="SUPFAM" id="SSF52540">
    <property type="entry name" value="P-loop containing nucleoside triphosphate hydrolases"/>
    <property type="match status" value="2"/>
</dbReference>
<evidence type="ECO:0000256" key="1">
    <source>
        <dbReference type="ARBA" id="ARBA00004202"/>
    </source>
</evidence>
<proteinExistence type="predicted"/>
<keyword evidence="7" id="KW-1278">Translocase</keyword>
<dbReference type="InterPro" id="IPR017871">
    <property type="entry name" value="ABC_transporter-like_CS"/>
</dbReference>
<dbReference type="InterPro" id="IPR003593">
    <property type="entry name" value="AAA+_ATPase"/>
</dbReference>
<keyword evidence="5" id="KW-0547">Nucleotide-binding</keyword>
<dbReference type="Gene3D" id="3.40.50.300">
    <property type="entry name" value="P-loop containing nucleotide triphosphate hydrolases"/>
    <property type="match status" value="2"/>
</dbReference>
<evidence type="ECO:0000256" key="3">
    <source>
        <dbReference type="ARBA" id="ARBA00022475"/>
    </source>
</evidence>
<dbReference type="PANTHER" id="PTHR43790:SF9">
    <property type="entry name" value="GALACTOFURANOSE TRANSPORTER ATP-BINDING PROTEIN YTFR"/>
    <property type="match status" value="1"/>
</dbReference>
<organism evidence="10 11">
    <name type="scientific">Bipolaricaulis sibiricus</name>
    <dbReference type="NCBI Taxonomy" id="2501609"/>
    <lineage>
        <taxon>Bacteria</taxon>
        <taxon>Candidatus Bipolaricaulota</taxon>
        <taxon>Candidatus Bipolaricaulia</taxon>
        <taxon>Candidatus Bipolaricaulales</taxon>
        <taxon>Candidatus Bipolaricaulaceae</taxon>
        <taxon>Candidatus Bipolaricaulis</taxon>
    </lineage>
</organism>
<sequence>MVEAARAAVQLQNITKAFPGVLANDRVTLDIRAGEVHALLGENGAGKTTLMNILFGLYRPDGGEIWVKGKRVSIRSPRHALALGIGMVHQHFKLVGPHSVAENVALGLSGTPFWSPARAVGRRLGELSERYGLPVDPDRQVWELSAGEQQRVEILKTLIRGAEVLILDEPTSVLTPQEARELFKVLERMKAEGHGVIFISHKLDEVLSVADRVTVMRRGAVVGTVASAETDKAALARMMVGREVVFQLTKKACDPGDAALTVDDLHARSDRGTPALRGISFALCRGEILGVAGVAGNGQRELVEVLTGLRRAERGRVRILGKDMTRAGARRLSDAGVAHIPEERIRMGIVPGLSVEENLVLKRHHRPPFCRGGVLRLAAVRRFASLAIEEYRIQTPSPRTPAKLLSGGNIQKLILARELSGEPALVIAAHPTYGLDVGATEQIREILLRQRAAGAGILLVSEDLEEITELADRIAVLFRGEIMGVVAAGEARLEEIGLMMAGESRAPATAGDGR</sequence>
<evidence type="ECO:0000256" key="5">
    <source>
        <dbReference type="ARBA" id="ARBA00022741"/>
    </source>
</evidence>
<dbReference type="GO" id="GO:0016887">
    <property type="term" value="F:ATP hydrolysis activity"/>
    <property type="evidence" value="ECO:0007669"/>
    <property type="project" value="InterPro"/>
</dbReference>
<dbReference type="GO" id="GO:0005524">
    <property type="term" value="F:ATP binding"/>
    <property type="evidence" value="ECO:0007669"/>
    <property type="project" value="UniProtKB-KW"/>
</dbReference>
<dbReference type="PROSITE" id="PS50893">
    <property type="entry name" value="ABC_TRANSPORTER_2"/>
    <property type="match status" value="2"/>
</dbReference>
<comment type="subcellular location">
    <subcellularLocation>
        <location evidence="1">Cell membrane</location>
        <topology evidence="1">Peripheral membrane protein</topology>
    </subcellularLocation>
</comment>
<dbReference type="InterPro" id="IPR050107">
    <property type="entry name" value="ABC_carbohydrate_import_ATPase"/>
</dbReference>
<feature type="domain" description="ABC transporter" evidence="9">
    <location>
        <begin position="260"/>
        <end position="504"/>
    </location>
</feature>
<dbReference type="Proteomes" id="UP000287233">
    <property type="component" value="Chromosome"/>
</dbReference>
<keyword evidence="4" id="KW-0677">Repeat</keyword>
<gene>
    <name evidence="10" type="ORF">BIP78_0388</name>
</gene>
<evidence type="ECO:0000259" key="9">
    <source>
        <dbReference type="PROSITE" id="PS50893"/>
    </source>
</evidence>
<keyword evidence="8" id="KW-0472">Membrane</keyword>
<dbReference type="Pfam" id="PF00005">
    <property type="entry name" value="ABC_tran"/>
    <property type="match status" value="2"/>
</dbReference>
<evidence type="ECO:0000256" key="8">
    <source>
        <dbReference type="ARBA" id="ARBA00023136"/>
    </source>
</evidence>
<evidence type="ECO:0000256" key="4">
    <source>
        <dbReference type="ARBA" id="ARBA00022737"/>
    </source>
</evidence>
<evidence type="ECO:0000313" key="10">
    <source>
        <dbReference type="EMBL" id="QAA76154.1"/>
    </source>
</evidence>
<dbReference type="CDD" id="cd03215">
    <property type="entry name" value="ABC_Carb_Monos_II"/>
    <property type="match status" value="1"/>
</dbReference>
<dbReference type="KEGG" id="bih:BIP78_0388"/>
<keyword evidence="3" id="KW-1003">Cell membrane</keyword>
<dbReference type="PROSITE" id="PS00211">
    <property type="entry name" value="ABC_TRANSPORTER_1"/>
    <property type="match status" value="2"/>
</dbReference>
<dbReference type="GO" id="GO:0005886">
    <property type="term" value="C:plasma membrane"/>
    <property type="evidence" value="ECO:0007669"/>
    <property type="project" value="UniProtKB-SubCell"/>
</dbReference>
<protein>
    <recommendedName>
        <fullName evidence="9">ABC transporter domain-containing protein</fullName>
    </recommendedName>
</protein>
<dbReference type="InterPro" id="IPR003439">
    <property type="entry name" value="ABC_transporter-like_ATP-bd"/>
</dbReference>
<evidence type="ECO:0000256" key="6">
    <source>
        <dbReference type="ARBA" id="ARBA00022840"/>
    </source>
</evidence>
<dbReference type="CDD" id="cd03216">
    <property type="entry name" value="ABC_Carb_Monos_I"/>
    <property type="match status" value="1"/>
</dbReference>
<evidence type="ECO:0000256" key="7">
    <source>
        <dbReference type="ARBA" id="ARBA00022967"/>
    </source>
</evidence>
<dbReference type="InterPro" id="IPR027417">
    <property type="entry name" value="P-loop_NTPase"/>
</dbReference>
<dbReference type="EMBL" id="CP034928">
    <property type="protein sequence ID" value="QAA76154.1"/>
    <property type="molecule type" value="Genomic_DNA"/>
</dbReference>
<keyword evidence="6" id="KW-0067">ATP-binding</keyword>
<keyword evidence="2" id="KW-0813">Transport</keyword>
<dbReference type="AlphaFoldDB" id="A0A410FT43"/>
<feature type="domain" description="ABC transporter" evidence="9">
    <location>
        <begin position="9"/>
        <end position="243"/>
    </location>
</feature>